<dbReference type="KEGG" id="tti:THITH_03305"/>
<sequence length="305" mass="34273">MANDAKLDRSKISFGVTPTLWWNDDFLDIDIGIPFGQCVSEMALAGFEGCSVGHKFPTDVEELTRELGLRGLRVSEPWTSLFFTCEAMYERTVAEFRQSLEFIKSVNGSAMVVAELGHSVHQRPVALFANRPVFDDRQWDTLASGLNELGRIASAEGIRLCYHHHMGTGVQTRAEVDRLLASTDPEHVHLLLDTAHLLFSGDDPLSLARDHVSRIGHLHFKNLRQPVRDRVIRDHLSFKEAIQDGIFTVPGDPDGCIDFRPIVQVLAEHDYQGWLVVEAEQDPAKATPLKYAKMARQYLREVTGL</sequence>
<dbReference type="Pfam" id="PF01261">
    <property type="entry name" value="AP_endonuc_2"/>
    <property type="match status" value="1"/>
</dbReference>
<reference evidence="2 3" key="1">
    <citation type="submission" date="2013-12" db="EMBL/GenBank/DDBJ databases">
        <authorList>
            <consortium name="DOE Joint Genome Institute"/>
            <person name="Muyzer G."/>
            <person name="Huntemann M."/>
            <person name="Han J."/>
            <person name="Chen A."/>
            <person name="Kyrpides N."/>
            <person name="Mavromatis K."/>
            <person name="Markowitz V."/>
            <person name="Palaniappan K."/>
            <person name="Ivanova N."/>
            <person name="Schaumberg A."/>
            <person name="Pati A."/>
            <person name="Liolios K."/>
            <person name="Nordberg H.P."/>
            <person name="Cantor M.N."/>
            <person name="Hua S.X."/>
            <person name="Woyke T."/>
        </authorList>
    </citation>
    <scope>NUCLEOTIDE SEQUENCE [LARGE SCALE GENOMIC DNA]</scope>
    <source>
        <strain evidence="2 3">ARh 1</strain>
    </source>
</reference>
<dbReference type="Gene3D" id="3.20.20.150">
    <property type="entry name" value="Divalent-metal-dependent TIM barrel enzymes"/>
    <property type="match status" value="1"/>
</dbReference>
<evidence type="ECO:0000313" key="2">
    <source>
        <dbReference type="EMBL" id="AHE97452.1"/>
    </source>
</evidence>
<dbReference type="PANTHER" id="PTHR12110:SF41">
    <property type="entry name" value="INOSOSE DEHYDRATASE"/>
    <property type="match status" value="1"/>
</dbReference>
<dbReference type="InterPro" id="IPR030823">
    <property type="entry name" value="IolE/MocC"/>
</dbReference>
<dbReference type="OrthoDB" id="9804047at2"/>
<dbReference type="PANTHER" id="PTHR12110">
    <property type="entry name" value="HYDROXYPYRUVATE ISOMERASE"/>
    <property type="match status" value="1"/>
</dbReference>
<dbReference type="InterPro" id="IPR050312">
    <property type="entry name" value="IolE/XylAMocC-like"/>
</dbReference>
<dbReference type="InterPro" id="IPR013022">
    <property type="entry name" value="Xyl_isomerase-like_TIM-brl"/>
</dbReference>
<dbReference type="SUPFAM" id="SSF51658">
    <property type="entry name" value="Xylose isomerase-like"/>
    <property type="match status" value="1"/>
</dbReference>
<feature type="domain" description="Xylose isomerase-like TIM barrel" evidence="1">
    <location>
        <begin position="46"/>
        <end position="301"/>
    </location>
</feature>
<organism evidence="2 3">
    <name type="scientific">Thioalkalivibrio paradoxus ARh 1</name>
    <dbReference type="NCBI Taxonomy" id="713585"/>
    <lineage>
        <taxon>Bacteria</taxon>
        <taxon>Pseudomonadati</taxon>
        <taxon>Pseudomonadota</taxon>
        <taxon>Gammaproteobacteria</taxon>
        <taxon>Chromatiales</taxon>
        <taxon>Ectothiorhodospiraceae</taxon>
        <taxon>Thioalkalivibrio</taxon>
    </lineage>
</organism>
<dbReference type="NCBIfam" id="TIGR04379">
    <property type="entry name" value="myo_inos_iolE"/>
    <property type="match status" value="1"/>
</dbReference>
<name>W0DJM9_9GAMM</name>
<dbReference type="EMBL" id="CP007029">
    <property type="protein sequence ID" value="AHE97452.1"/>
    <property type="molecule type" value="Genomic_DNA"/>
</dbReference>
<evidence type="ECO:0000259" key="1">
    <source>
        <dbReference type="Pfam" id="PF01261"/>
    </source>
</evidence>
<keyword evidence="3" id="KW-1185">Reference proteome</keyword>
<proteinExistence type="predicted"/>
<gene>
    <name evidence="2" type="ORF">THITH_03305</name>
</gene>
<dbReference type="RefSeq" id="WP_006745938.1">
    <property type="nucleotide sequence ID" value="NZ_CP007029.1"/>
</dbReference>
<dbReference type="AlphaFoldDB" id="W0DJM9"/>
<accession>W0DJM9</accession>
<dbReference type="HOGENOM" id="CLU_059523_0_0_6"/>
<dbReference type="InterPro" id="IPR036237">
    <property type="entry name" value="Xyl_isomerase-like_sf"/>
</dbReference>
<protein>
    <submittedName>
        <fullName evidence="2">Inosose dehydratase</fullName>
    </submittedName>
</protein>
<dbReference type="STRING" id="713585.THITH_03305"/>
<evidence type="ECO:0000313" key="3">
    <source>
        <dbReference type="Proteomes" id="UP000005289"/>
    </source>
</evidence>
<dbReference type="Proteomes" id="UP000005289">
    <property type="component" value="Chromosome"/>
</dbReference>